<accession>A0A3G8GVY5</accession>
<geneLocation type="plasmid" evidence="1">
    <name>unnamed1</name>
</geneLocation>
<organism evidence="1 2">
    <name type="scientific">Cupriavidus pauculus</name>
    <dbReference type="NCBI Taxonomy" id="82633"/>
    <lineage>
        <taxon>Bacteria</taxon>
        <taxon>Pseudomonadati</taxon>
        <taxon>Pseudomonadota</taxon>
        <taxon>Betaproteobacteria</taxon>
        <taxon>Burkholderiales</taxon>
        <taxon>Burkholderiaceae</taxon>
        <taxon>Cupriavidus</taxon>
    </lineage>
</organism>
<reference evidence="2" key="1">
    <citation type="submission" date="2018-11" db="EMBL/GenBank/DDBJ databases">
        <title>FDA dAtabase for Regulatory Grade micrObial Sequences (FDA-ARGOS): Supporting development and validation of Infectious Disease Dx tests.</title>
        <authorList>
            <person name="Goldberg B."/>
            <person name="Campos J."/>
            <person name="Tallon L."/>
            <person name="Sadzewicz L."/>
            <person name="Zhao X."/>
            <person name="Vavikolanu K."/>
            <person name="Mehta A."/>
            <person name="Aluvathingal J."/>
            <person name="Nadendla S."/>
            <person name="Geyer C."/>
            <person name="Nandy P."/>
            <person name="Yan Y."/>
            <person name="Sichtig H."/>
        </authorList>
    </citation>
    <scope>NUCLEOTIDE SEQUENCE [LARGE SCALE GENOMIC DNA]</scope>
    <source>
        <strain evidence="2">FDAARGOS_614</strain>
        <plasmid evidence="2">unnamed1</plasmid>
    </source>
</reference>
<dbReference type="KEGG" id="cpau:EHF44_01220"/>
<evidence type="ECO:0000313" key="1">
    <source>
        <dbReference type="EMBL" id="AZG12125.1"/>
    </source>
</evidence>
<evidence type="ECO:0000313" key="2">
    <source>
        <dbReference type="Proteomes" id="UP000270411"/>
    </source>
</evidence>
<name>A0A3G8GVY5_9BURK</name>
<dbReference type="EMBL" id="CP033968">
    <property type="protein sequence ID" value="AZG12125.1"/>
    <property type="molecule type" value="Genomic_DNA"/>
</dbReference>
<dbReference type="OrthoDB" id="9867748at2"/>
<protein>
    <submittedName>
        <fullName evidence="1">Uncharacterized protein</fullName>
    </submittedName>
</protein>
<dbReference type="Proteomes" id="UP000270411">
    <property type="component" value="Plasmid unnamed1"/>
</dbReference>
<proteinExistence type="predicted"/>
<sequence length="204" mass="21519">MSGAIAAGRRLPPAATRACCRVCRDVDHPGISGQIRGLNSSEGTRMSTSRQVDFQELCPHCGQDCLATLYEDNFGYESSAAHCHGCGYRVAVDIGDGGGVDASIQTNKLGGMIVSGCIVDGESCCSMTLGSLIGGQTMRDREIINGSPPAWFAFVDDVGVTVLRGAPADDPAFADIVLDARKRLDELEVVSDEQLQDIPEPIAL</sequence>
<dbReference type="AlphaFoldDB" id="A0A3G8GVY5"/>
<keyword evidence="1" id="KW-0614">Plasmid</keyword>
<gene>
    <name evidence="1" type="ORF">EHF44_01220</name>
</gene>